<keyword evidence="3" id="KW-1185">Reference proteome</keyword>
<evidence type="ECO:0000256" key="1">
    <source>
        <dbReference type="SAM" id="Phobius"/>
    </source>
</evidence>
<accession>A0A2G0CHT3</accession>
<reference evidence="2 3" key="1">
    <citation type="submission" date="2017-10" db="EMBL/GenBank/DDBJ databases">
        <title>The draft genome sequence of Lewinella marina KCTC 32374.</title>
        <authorList>
            <person name="Wang K."/>
        </authorList>
    </citation>
    <scope>NUCLEOTIDE SEQUENCE [LARGE SCALE GENOMIC DNA]</scope>
    <source>
        <strain evidence="2 3">MKG-38</strain>
    </source>
</reference>
<evidence type="ECO:0000313" key="3">
    <source>
        <dbReference type="Proteomes" id="UP000226437"/>
    </source>
</evidence>
<dbReference type="Pfam" id="PF12725">
    <property type="entry name" value="DUF3810"/>
    <property type="match status" value="1"/>
</dbReference>
<feature type="transmembrane region" description="Helical" evidence="1">
    <location>
        <begin position="44"/>
        <end position="63"/>
    </location>
</feature>
<dbReference type="AlphaFoldDB" id="A0A2G0CHT3"/>
<keyword evidence="1" id="KW-0472">Membrane</keyword>
<name>A0A2G0CHT3_9BACT</name>
<keyword evidence="1" id="KW-0812">Transmembrane</keyword>
<dbReference type="Proteomes" id="UP000226437">
    <property type="component" value="Unassembled WGS sequence"/>
</dbReference>
<feature type="transmembrane region" description="Helical" evidence="1">
    <location>
        <begin position="94"/>
        <end position="112"/>
    </location>
</feature>
<evidence type="ECO:0008006" key="4">
    <source>
        <dbReference type="Google" id="ProtNLM"/>
    </source>
</evidence>
<dbReference type="InterPro" id="IPR024294">
    <property type="entry name" value="DUF3810"/>
</dbReference>
<keyword evidence="1" id="KW-1133">Transmembrane helix</keyword>
<proteinExistence type="predicted"/>
<gene>
    <name evidence="2" type="ORF">CGL56_00265</name>
</gene>
<comment type="caution">
    <text evidence="2">The sequence shown here is derived from an EMBL/GenBank/DDBJ whole genome shotgun (WGS) entry which is preliminary data.</text>
</comment>
<feature type="transmembrane region" description="Helical" evidence="1">
    <location>
        <begin position="133"/>
        <end position="152"/>
    </location>
</feature>
<dbReference type="EMBL" id="PDLO01000001">
    <property type="protein sequence ID" value="PHK99526.1"/>
    <property type="molecule type" value="Genomic_DNA"/>
</dbReference>
<evidence type="ECO:0000313" key="2">
    <source>
        <dbReference type="EMBL" id="PHK99526.1"/>
    </source>
</evidence>
<organism evidence="2 3">
    <name type="scientific">Neolewinella marina</name>
    <dbReference type="NCBI Taxonomy" id="438751"/>
    <lineage>
        <taxon>Bacteria</taxon>
        <taxon>Pseudomonadati</taxon>
        <taxon>Bacteroidota</taxon>
        <taxon>Saprospiria</taxon>
        <taxon>Saprospirales</taxon>
        <taxon>Lewinellaceae</taxon>
        <taxon>Neolewinella</taxon>
    </lineage>
</organism>
<protein>
    <recommendedName>
        <fullName evidence="4">DUF3810 domain-containing protein</fullName>
    </recommendedName>
</protein>
<sequence>MALVYVYCANHTSIKRRKSPIVESPAGRSGSPAPASKAWHPRPAALYTLLALVAASVLLRLLLPLKVLESVYSRGVFLAVRAGWDATLSRLPFPLFYLFWAGVGYLLVSEIFRLRRQRRERRTLGKRYLLSGLAYRLLTAAASLILAFLWLWGFNYGRVAVEDHMSFATYEPEVDELRQRVYGTAEELSRLRARITRDTDALQAEHFPADMEAAVRPLVVDALLRHDYPAPGRPRGWELLPRGVLLRLSTAGVYWPWAAQGNIDAGLHPLQKPAVMAHELAHAYGFGDEGTCSFWAYLAARESTDPLLTYTLELAYWRHLAGLLRYADPEEYLRWRTERLDPGIRNDLQAIYDNGELYRDIAPALRDATYTAYLKAQGIHDGLLNYGRVVQLVEGYRRSFNPEM</sequence>
<dbReference type="OrthoDB" id="1048788at2"/>